<evidence type="ECO:0000259" key="18">
    <source>
        <dbReference type="Pfam" id="PF02879"/>
    </source>
</evidence>
<keyword evidence="11 20" id="KW-0413">Isomerase</keyword>
<keyword evidence="7" id="KW-0119">Carbohydrate metabolism</keyword>
<dbReference type="Gene3D" id="3.30.310.50">
    <property type="entry name" value="Alpha-D-phosphohexomutase, C-terminal domain"/>
    <property type="match status" value="1"/>
</dbReference>
<dbReference type="EC" id="5.4.2.2" evidence="6"/>
<evidence type="ECO:0000256" key="10">
    <source>
        <dbReference type="ARBA" id="ARBA00022842"/>
    </source>
</evidence>
<comment type="caution">
    <text evidence="20">The sequence shown here is derived from an EMBL/GenBank/DDBJ whole genome shotgun (WGS) entry which is preliminary data.</text>
</comment>
<dbReference type="InterPro" id="IPR005845">
    <property type="entry name" value="A-D-PHexomutase_a/b/a-II"/>
</dbReference>
<comment type="pathway">
    <text evidence="4">Lipid metabolism.</text>
</comment>
<reference evidence="21" key="1">
    <citation type="journal article" date="2019" name="Int. J. Syst. Evol. Microbiol.">
        <title>The Global Catalogue of Microorganisms (GCM) 10K type strain sequencing project: providing services to taxonomists for standard genome sequencing and annotation.</title>
        <authorList>
            <consortium name="The Broad Institute Genomics Platform"/>
            <consortium name="The Broad Institute Genome Sequencing Center for Infectious Disease"/>
            <person name="Wu L."/>
            <person name="Ma J."/>
        </authorList>
    </citation>
    <scope>NUCLEOTIDE SEQUENCE [LARGE SCALE GENOMIC DNA]</scope>
    <source>
        <strain evidence="21">CGMCC 4.1621</strain>
    </source>
</reference>
<evidence type="ECO:0000313" key="21">
    <source>
        <dbReference type="Proteomes" id="UP001596410"/>
    </source>
</evidence>
<keyword evidence="10 15" id="KW-0460">Magnesium</keyword>
<evidence type="ECO:0000256" key="11">
    <source>
        <dbReference type="ARBA" id="ARBA00023235"/>
    </source>
</evidence>
<gene>
    <name evidence="20" type="ORF">ACFQIC_14115</name>
</gene>
<evidence type="ECO:0000256" key="3">
    <source>
        <dbReference type="ARBA" id="ARBA00005164"/>
    </source>
</evidence>
<dbReference type="PANTHER" id="PTHR45745">
    <property type="entry name" value="PHOSPHOMANNOMUTASE 45A"/>
    <property type="match status" value="1"/>
</dbReference>
<keyword evidence="9 15" id="KW-0479">Metal-binding</keyword>
<dbReference type="Gene3D" id="3.40.120.10">
    <property type="entry name" value="Alpha-D-Glucose-1,6-Bisphosphate, subunit A, domain 3"/>
    <property type="match status" value="3"/>
</dbReference>
<comment type="pathway">
    <text evidence="3">Glycolipid metabolism; diglucosyl-diacylglycerol biosynthesis.</text>
</comment>
<proteinExistence type="inferred from homology"/>
<dbReference type="InterPro" id="IPR005844">
    <property type="entry name" value="A-D-PHexomutase_a/b/a-I"/>
</dbReference>
<dbReference type="Proteomes" id="UP001596410">
    <property type="component" value="Unassembled WGS sequence"/>
</dbReference>
<comment type="cofactor">
    <cofactor evidence="2">
        <name>Mg(2+)</name>
        <dbReference type="ChEBI" id="CHEBI:18420"/>
    </cofactor>
</comment>
<evidence type="ECO:0000256" key="9">
    <source>
        <dbReference type="ARBA" id="ARBA00022723"/>
    </source>
</evidence>
<name>A0ABW2EL05_9BACI</name>
<protein>
    <recommendedName>
        <fullName evidence="12">Phosphoglucomutase</fullName>
        <ecNumber evidence="6">5.4.2.2</ecNumber>
    </recommendedName>
    <alternativeName>
        <fullName evidence="14">Alpha-phosphoglucomutase</fullName>
    </alternativeName>
    <alternativeName>
        <fullName evidence="13">Glucose phosphomutase</fullName>
    </alternativeName>
</protein>
<evidence type="ECO:0000259" key="16">
    <source>
        <dbReference type="Pfam" id="PF00408"/>
    </source>
</evidence>
<comment type="catalytic activity">
    <reaction evidence="1">
        <text>alpha-D-glucose 1-phosphate = alpha-D-glucose 6-phosphate</text>
        <dbReference type="Rhea" id="RHEA:23536"/>
        <dbReference type="ChEBI" id="CHEBI:58225"/>
        <dbReference type="ChEBI" id="CHEBI:58601"/>
        <dbReference type="EC" id="5.4.2.2"/>
    </reaction>
</comment>
<feature type="domain" description="Alpha-D-phosphohexomutase C-terminal" evidence="16">
    <location>
        <begin position="514"/>
        <end position="549"/>
    </location>
</feature>
<dbReference type="InterPro" id="IPR005843">
    <property type="entry name" value="A-D-PHexomutase_C"/>
</dbReference>
<evidence type="ECO:0000256" key="7">
    <source>
        <dbReference type="ARBA" id="ARBA00022526"/>
    </source>
</evidence>
<keyword evidence="21" id="KW-1185">Reference proteome</keyword>
<dbReference type="InterPro" id="IPR016055">
    <property type="entry name" value="A-D-PHexomutase_a/b/a-I/II/III"/>
</dbReference>
<sequence length="571" mass="63537">MTWNQEYERWNTFTSLDRKLRSELDQLQQDEQSLEDAYYKYLEFGTGGMRGKLGPGTNRMNIYTIRRAAEGLAAYVKSQNGEERGVVVAFDSRYMSKEFSIETAKVLGRNNIKTYVFSALRPTPELSFAVRHLNAAAGVVVTASHNPPEYNGFKAYNSDGGQLPPEEATTVIDMVNQVENELEVKVAEQTELEENGLLEWIDEEVDNAYLEALKTVNVNSDVAQAGDDLSIVFTPLHGTAQMLVEKGLQQMGMTNVHTVQEQAKPDPEFSTVASPNPEEHQAFELAIKEGKERGADVLIATDPDADRLGVAVPNDSGEYQVLTGNQTGALLLDYLLSQSSDVPANGIVIKTIVTSEFGRVIANHYGVSSLDTLTGFKFIGEKIQQYEQSGEHTFLFGYEESYGYLVKDFARDKDAVQATVLSAEVAAYWKKKGKTLLEALDELYEKHGYFLEDLQSLTMEGKTGTEKIENIMDNFRKNPLKQAGGLNVIAVEDYATSERLTDKGTKETIDLPKANVVKFILENDSWFCLRPSGTEPKIKFYYGVKTGSSEESLSLLESVKQSVNEQLNQVI</sequence>
<evidence type="ECO:0000259" key="17">
    <source>
        <dbReference type="Pfam" id="PF02878"/>
    </source>
</evidence>
<dbReference type="EMBL" id="JBHSZV010000035">
    <property type="protein sequence ID" value="MFC7062965.1"/>
    <property type="molecule type" value="Genomic_DNA"/>
</dbReference>
<feature type="domain" description="Alpha-D-phosphohexomutase alpha/beta/alpha" evidence="18">
    <location>
        <begin position="208"/>
        <end position="311"/>
    </location>
</feature>
<dbReference type="PANTHER" id="PTHR45745:SF1">
    <property type="entry name" value="PHOSPHOGLUCOMUTASE 2B-RELATED"/>
    <property type="match status" value="1"/>
</dbReference>
<dbReference type="PROSITE" id="PS00710">
    <property type="entry name" value="PGM_PMM"/>
    <property type="match status" value="1"/>
</dbReference>
<evidence type="ECO:0000256" key="12">
    <source>
        <dbReference type="ARBA" id="ARBA00039995"/>
    </source>
</evidence>
<dbReference type="SUPFAM" id="SSF53738">
    <property type="entry name" value="Phosphoglucomutase, first 3 domains"/>
    <property type="match status" value="3"/>
</dbReference>
<evidence type="ECO:0000256" key="5">
    <source>
        <dbReference type="ARBA" id="ARBA00010231"/>
    </source>
</evidence>
<dbReference type="Pfam" id="PF02879">
    <property type="entry name" value="PGM_PMM_II"/>
    <property type="match status" value="1"/>
</dbReference>
<accession>A0ABW2EL05</accession>
<keyword evidence="8" id="KW-0597">Phosphoprotein</keyword>
<evidence type="ECO:0000256" key="1">
    <source>
        <dbReference type="ARBA" id="ARBA00000443"/>
    </source>
</evidence>
<organism evidence="20 21">
    <name type="scientific">Halobacillus seohaensis</name>
    <dbReference type="NCBI Taxonomy" id="447421"/>
    <lineage>
        <taxon>Bacteria</taxon>
        <taxon>Bacillati</taxon>
        <taxon>Bacillota</taxon>
        <taxon>Bacilli</taxon>
        <taxon>Bacillales</taxon>
        <taxon>Bacillaceae</taxon>
        <taxon>Halobacillus</taxon>
    </lineage>
</organism>
<evidence type="ECO:0000256" key="14">
    <source>
        <dbReference type="ARBA" id="ARBA00041467"/>
    </source>
</evidence>
<evidence type="ECO:0000256" key="2">
    <source>
        <dbReference type="ARBA" id="ARBA00001946"/>
    </source>
</evidence>
<evidence type="ECO:0000256" key="4">
    <source>
        <dbReference type="ARBA" id="ARBA00005189"/>
    </source>
</evidence>
<evidence type="ECO:0000256" key="8">
    <source>
        <dbReference type="ARBA" id="ARBA00022553"/>
    </source>
</evidence>
<dbReference type="InterPro" id="IPR016066">
    <property type="entry name" value="A-D-PHexomutase_CS"/>
</dbReference>
<dbReference type="InterPro" id="IPR005846">
    <property type="entry name" value="A-D-PHexomutase_a/b/a-III"/>
</dbReference>
<feature type="domain" description="Alpha-D-phosphohexomutase alpha/beta/alpha" evidence="17">
    <location>
        <begin position="43"/>
        <end position="179"/>
    </location>
</feature>
<evidence type="ECO:0000256" key="15">
    <source>
        <dbReference type="RuleBase" id="RU004326"/>
    </source>
</evidence>
<feature type="domain" description="Alpha-D-phosphohexomutase alpha/beta/alpha" evidence="19">
    <location>
        <begin position="324"/>
        <end position="446"/>
    </location>
</feature>
<dbReference type="PRINTS" id="PR00509">
    <property type="entry name" value="PGMPMM"/>
</dbReference>
<dbReference type="Pfam" id="PF00408">
    <property type="entry name" value="PGM_PMM_IV"/>
    <property type="match status" value="1"/>
</dbReference>
<dbReference type="GO" id="GO:0016853">
    <property type="term" value="F:isomerase activity"/>
    <property type="evidence" value="ECO:0007669"/>
    <property type="project" value="UniProtKB-KW"/>
</dbReference>
<dbReference type="SUPFAM" id="SSF55957">
    <property type="entry name" value="Phosphoglucomutase, C-terminal domain"/>
    <property type="match status" value="1"/>
</dbReference>
<dbReference type="InterPro" id="IPR005841">
    <property type="entry name" value="Alpha-D-phosphohexomutase_SF"/>
</dbReference>
<keyword evidence="7" id="KW-0313">Glucose metabolism</keyword>
<evidence type="ECO:0000259" key="19">
    <source>
        <dbReference type="Pfam" id="PF02880"/>
    </source>
</evidence>
<evidence type="ECO:0000256" key="6">
    <source>
        <dbReference type="ARBA" id="ARBA00012728"/>
    </source>
</evidence>
<dbReference type="Pfam" id="PF02880">
    <property type="entry name" value="PGM_PMM_III"/>
    <property type="match status" value="1"/>
</dbReference>
<evidence type="ECO:0000313" key="20">
    <source>
        <dbReference type="EMBL" id="MFC7062965.1"/>
    </source>
</evidence>
<dbReference type="RefSeq" id="WP_204708925.1">
    <property type="nucleotide sequence ID" value="NZ_JBHSZV010000035.1"/>
</dbReference>
<dbReference type="InterPro" id="IPR036900">
    <property type="entry name" value="A-D-PHexomutase_C_sf"/>
</dbReference>
<comment type="similarity">
    <text evidence="5 15">Belongs to the phosphohexose mutase family.</text>
</comment>
<dbReference type="Pfam" id="PF02878">
    <property type="entry name" value="PGM_PMM_I"/>
    <property type="match status" value="1"/>
</dbReference>
<dbReference type="CDD" id="cd05799">
    <property type="entry name" value="PGM2"/>
    <property type="match status" value="1"/>
</dbReference>
<evidence type="ECO:0000256" key="13">
    <source>
        <dbReference type="ARBA" id="ARBA00041398"/>
    </source>
</evidence>